<proteinExistence type="predicted"/>
<feature type="compositionally biased region" description="Low complexity" evidence="1">
    <location>
        <begin position="22"/>
        <end position="42"/>
    </location>
</feature>
<dbReference type="Gene3D" id="1.20.910.10">
    <property type="entry name" value="Heme oxygenase-like"/>
    <property type="match status" value="1"/>
</dbReference>
<organism evidence="2 3">
    <name type="scientific">Actinomadura coerulea</name>
    <dbReference type="NCBI Taxonomy" id="46159"/>
    <lineage>
        <taxon>Bacteria</taxon>
        <taxon>Bacillati</taxon>
        <taxon>Actinomycetota</taxon>
        <taxon>Actinomycetes</taxon>
        <taxon>Streptosporangiales</taxon>
        <taxon>Thermomonosporaceae</taxon>
        <taxon>Actinomadura</taxon>
    </lineage>
</organism>
<dbReference type="SMART" id="SM01236">
    <property type="entry name" value="Haem_oxygenase_2"/>
    <property type="match status" value="1"/>
</dbReference>
<feature type="region of interest" description="Disordered" evidence="1">
    <location>
        <begin position="1"/>
        <end position="53"/>
    </location>
</feature>
<dbReference type="Pfam" id="PF14518">
    <property type="entry name" value="Haem_oxygenas_2"/>
    <property type="match status" value="1"/>
</dbReference>
<accession>A0A7X0FXN2</accession>
<dbReference type="EMBL" id="JACHMQ010000001">
    <property type="protein sequence ID" value="MBB6395017.1"/>
    <property type="molecule type" value="Genomic_DNA"/>
</dbReference>
<dbReference type="RefSeq" id="WP_221493084.1">
    <property type="nucleotide sequence ID" value="NZ_JACHMQ010000001.1"/>
</dbReference>
<evidence type="ECO:0008006" key="4">
    <source>
        <dbReference type="Google" id="ProtNLM"/>
    </source>
</evidence>
<evidence type="ECO:0000256" key="1">
    <source>
        <dbReference type="SAM" id="MobiDB-lite"/>
    </source>
</evidence>
<reference evidence="2 3" key="1">
    <citation type="submission" date="2020-08" db="EMBL/GenBank/DDBJ databases">
        <title>Sequencing the genomes of 1000 actinobacteria strains.</title>
        <authorList>
            <person name="Klenk H.-P."/>
        </authorList>
    </citation>
    <scope>NUCLEOTIDE SEQUENCE [LARGE SCALE GENOMIC DNA]</scope>
    <source>
        <strain evidence="2 3">DSM 43675</strain>
    </source>
</reference>
<comment type="caution">
    <text evidence="2">The sequence shown here is derived from an EMBL/GenBank/DDBJ whole genome shotgun (WGS) entry which is preliminary data.</text>
</comment>
<dbReference type="Proteomes" id="UP000546324">
    <property type="component" value="Unassembled WGS sequence"/>
</dbReference>
<gene>
    <name evidence="2" type="ORF">BKA00_001931</name>
</gene>
<dbReference type="InterPro" id="IPR016084">
    <property type="entry name" value="Haem_Oase-like_multi-hlx"/>
</dbReference>
<protein>
    <recommendedName>
        <fullName evidence="4">Iron-containing redox enzyme family protein</fullName>
    </recommendedName>
</protein>
<name>A0A7X0FXN2_9ACTN</name>
<keyword evidence="3" id="KW-1185">Reference proteome</keyword>
<dbReference type="SUPFAM" id="SSF48613">
    <property type="entry name" value="Heme oxygenase-like"/>
    <property type="match status" value="1"/>
</dbReference>
<evidence type="ECO:0000313" key="2">
    <source>
        <dbReference type="EMBL" id="MBB6395017.1"/>
    </source>
</evidence>
<feature type="region of interest" description="Disordered" evidence="1">
    <location>
        <begin position="75"/>
        <end position="96"/>
    </location>
</feature>
<dbReference type="AlphaFoldDB" id="A0A7X0FXN2"/>
<sequence>MTVHQDRPPSRGPEPGPGTGRGTAPAPGAGPDAASGPVRGSASGFGFGSSLGPVRARADRAPALPAPHGPLSRAVAGLLASGPPPGPLRDDPPGVPGLAGLVAEARSCDPYGEDLQLALHTCYELHYQGFAGVDPDWEWDPGLLRLRGAMEAVFLAALRRDAWRAAGPEAAGDVQEALEELLVEPVDARGVSHHLRDEGTWGQMREYAALRSVYHLKEADPHAWVIPRLRGRAKAALAAVENDEFGGGRAEMTHQGLYADLLDELGLDPSYGAYVDAAPAVMLATVNMMSLFGLHRSLRAALVGHFAAAEITTAPSARRMARALERLGAGPRALLFHTEHIEADAVHEQVLRHEVIGGLLEAEPGLAGDVVLGVRATGLLEGRLGDHLLGCWRAGRSALRRPLADAVDAGPGIGADVVGDAPAAAPVAG</sequence>
<evidence type="ECO:0000313" key="3">
    <source>
        <dbReference type="Proteomes" id="UP000546324"/>
    </source>
</evidence>